<keyword evidence="1" id="KW-0812">Transmembrane</keyword>
<name>A0A810B297_9BRAD</name>
<sequence>MFVALARALSQATRAEVGTEELKIVAIFCGAGLLLSLLAAMAFGLSLGAEPF</sequence>
<reference evidence="2" key="1">
    <citation type="submission" date="2020-05" db="EMBL/GenBank/DDBJ databases">
        <title>Complete genome sequence of Bradyrhizobium diazoefficiens XF8 isolated from soybean nodule.</title>
        <authorList>
            <person name="Noda R."/>
            <person name="Kakizaki K."/>
            <person name="Minamisawa K."/>
        </authorList>
    </citation>
    <scope>NUCLEOTIDE SEQUENCE</scope>
    <source>
        <strain evidence="2">XF8</strain>
    </source>
</reference>
<organism evidence="2">
    <name type="scientific">Bradyrhizobium diazoefficiens</name>
    <dbReference type="NCBI Taxonomy" id="1355477"/>
    <lineage>
        <taxon>Bacteria</taxon>
        <taxon>Pseudomonadati</taxon>
        <taxon>Pseudomonadota</taxon>
        <taxon>Alphaproteobacteria</taxon>
        <taxon>Hyphomicrobiales</taxon>
        <taxon>Nitrobacteraceae</taxon>
        <taxon>Bradyrhizobium</taxon>
    </lineage>
</organism>
<evidence type="ECO:0000256" key="1">
    <source>
        <dbReference type="SAM" id="Phobius"/>
    </source>
</evidence>
<keyword evidence="1" id="KW-1133">Transmembrane helix</keyword>
<accession>A0A810B297</accession>
<proteinExistence type="predicted"/>
<evidence type="ECO:0000313" key="2">
    <source>
        <dbReference type="EMBL" id="BCE70227.1"/>
    </source>
</evidence>
<dbReference type="EMBL" id="AP023097">
    <property type="protein sequence ID" value="BCE70227.1"/>
    <property type="molecule type" value="Genomic_DNA"/>
</dbReference>
<protein>
    <submittedName>
        <fullName evidence="2">Uncharacterized protein</fullName>
    </submittedName>
</protein>
<dbReference type="AlphaFoldDB" id="A0A810B297"/>
<gene>
    <name evidence="2" type="ORF">XF8B_03380</name>
</gene>
<feature type="transmembrane region" description="Helical" evidence="1">
    <location>
        <begin position="24"/>
        <end position="47"/>
    </location>
</feature>
<keyword evidence="1" id="KW-0472">Membrane</keyword>